<sequence length="343" mass="39131">MDEKKSNSPKNTSRDLLVCGNGQGIHDKLLLKSKGASSLQTEKVPRSSVLDRLQCFLPQMALANETLRQQMENLPAGHFDIESVEEAEKVIEMDVSVVELEGSDSSEEEESSEEESSDEEIISTETLKLPGNRKRKANIEFSPGSTVQGSKKEFRKVPIQCEENPEGQNGVVIFEDRSYSLAQSDVYVVDRGHQNSVCFEPQQSDTLLRVPIQCEENPEGQNGCIIFENRSYRLNVLDNYDVDHGYQNSELRHPVQCEKNPEGQNGWVIFESRSYRLDRGHGSSERLEIHHDMSLRCSEDQRVLHGSVELDNIFYTVDMPRLEDNELIHEDEDFFNDNQRFTD</sequence>
<keyword evidence="3" id="KW-1185">Reference proteome</keyword>
<dbReference type="GO" id="GO:0000492">
    <property type="term" value="P:box C/D snoRNP assembly"/>
    <property type="evidence" value="ECO:0007669"/>
    <property type="project" value="InterPro"/>
</dbReference>
<feature type="region of interest" description="Disordered" evidence="1">
    <location>
        <begin position="99"/>
        <end position="133"/>
    </location>
</feature>
<comment type="caution">
    <text evidence="2">The sequence shown here is derived from an EMBL/GenBank/DDBJ whole genome shotgun (WGS) entry which is preliminary data.</text>
</comment>
<name>A0A9D3NF85_9TELE</name>
<dbReference type="Proteomes" id="UP000824219">
    <property type="component" value="Linkage Group LG19"/>
</dbReference>
<dbReference type="EMBL" id="JAHKSW010000019">
    <property type="protein sequence ID" value="KAG7320489.1"/>
    <property type="molecule type" value="Genomic_DNA"/>
</dbReference>
<dbReference type="InterPro" id="IPR027921">
    <property type="entry name" value="NOPCHAP1"/>
</dbReference>
<evidence type="ECO:0000313" key="2">
    <source>
        <dbReference type="EMBL" id="KAG7320489.1"/>
    </source>
</evidence>
<proteinExistence type="predicted"/>
<protein>
    <submittedName>
        <fullName evidence="2">Uncharacterized protein</fullName>
    </submittedName>
</protein>
<evidence type="ECO:0000256" key="1">
    <source>
        <dbReference type="SAM" id="MobiDB-lite"/>
    </source>
</evidence>
<feature type="compositionally biased region" description="Acidic residues" evidence="1">
    <location>
        <begin position="101"/>
        <end position="122"/>
    </location>
</feature>
<dbReference type="Pfam" id="PF15370">
    <property type="entry name" value="NOPCHAP1"/>
    <property type="match status" value="1"/>
</dbReference>
<dbReference type="PANTHER" id="PTHR28674">
    <property type="entry name" value="SIMILAR TO DNA SEGMENT, CHR 10, WAYNE STATE UNIVERSITY 102,-EXPRESSED"/>
    <property type="match status" value="1"/>
</dbReference>
<accession>A0A9D3NF85</accession>
<gene>
    <name evidence="2" type="ORF">KOW79_016342</name>
</gene>
<dbReference type="OrthoDB" id="1112980at2759"/>
<dbReference type="GO" id="GO:0062064">
    <property type="term" value="F:box C/D methylation guide snoRNP complex binding"/>
    <property type="evidence" value="ECO:0007669"/>
    <property type="project" value="TreeGrafter"/>
</dbReference>
<dbReference type="PANTHER" id="PTHR28674:SF1">
    <property type="entry name" value="NOP PROTEIN CHAPERONE 1"/>
    <property type="match status" value="1"/>
</dbReference>
<reference evidence="2 3" key="1">
    <citation type="submission" date="2021-06" db="EMBL/GenBank/DDBJ databases">
        <title>Chromosome-level genome assembly of the red-tail catfish (Hemibagrus wyckioides).</title>
        <authorList>
            <person name="Shao F."/>
        </authorList>
    </citation>
    <scope>NUCLEOTIDE SEQUENCE [LARGE SCALE GENOMIC DNA]</scope>
    <source>
        <strain evidence="2">EC202008001</strain>
        <tissue evidence="2">Blood</tissue>
    </source>
</reference>
<evidence type="ECO:0000313" key="3">
    <source>
        <dbReference type="Proteomes" id="UP000824219"/>
    </source>
</evidence>
<dbReference type="AlphaFoldDB" id="A0A9D3NF85"/>
<organism evidence="2 3">
    <name type="scientific">Hemibagrus wyckioides</name>
    <dbReference type="NCBI Taxonomy" id="337641"/>
    <lineage>
        <taxon>Eukaryota</taxon>
        <taxon>Metazoa</taxon>
        <taxon>Chordata</taxon>
        <taxon>Craniata</taxon>
        <taxon>Vertebrata</taxon>
        <taxon>Euteleostomi</taxon>
        <taxon>Actinopterygii</taxon>
        <taxon>Neopterygii</taxon>
        <taxon>Teleostei</taxon>
        <taxon>Ostariophysi</taxon>
        <taxon>Siluriformes</taxon>
        <taxon>Bagridae</taxon>
        <taxon>Hemibagrus</taxon>
    </lineage>
</organism>